<dbReference type="InterPro" id="IPR010718">
    <property type="entry name" value="DUF1294"/>
</dbReference>
<feature type="transmembrane region" description="Helical" evidence="2">
    <location>
        <begin position="128"/>
        <end position="147"/>
    </location>
</feature>
<keyword evidence="2" id="KW-1133">Transmembrane helix</keyword>
<sequence length="213" mass="23074">MRARAGFGRIERWDDARGFGFITPEDAAADGPDRLFFHVRDFDRSGARPGAGARVRYTPERQADGRWRAVHVAAVGTAQSPRTARATSKRRDGRASSAPAGGMRGLLIAIAAWCALLGYGVVSGRLPHLALAALAGLNVLTAAAYALDKHAARQGRWRTPEAHLHLLELLGGWPAAGFAQQLLRHKRAKPAYRQVFVAMVVLHLLALGLWTFA</sequence>
<dbReference type="Pfam" id="PF06961">
    <property type="entry name" value="DUF1294"/>
    <property type="match status" value="1"/>
</dbReference>
<dbReference type="EMBL" id="JAJQKU010000004">
    <property type="protein sequence ID" value="MCD9097919.1"/>
    <property type="molecule type" value="Genomic_DNA"/>
</dbReference>
<evidence type="ECO:0000313" key="5">
    <source>
        <dbReference type="Proteomes" id="UP001430360"/>
    </source>
</evidence>
<dbReference type="InterPro" id="IPR002059">
    <property type="entry name" value="CSP_DNA-bd"/>
</dbReference>
<dbReference type="InterPro" id="IPR011129">
    <property type="entry name" value="CSD"/>
</dbReference>
<organism evidence="4 5">
    <name type="scientific">Luteimonas fraxinea</name>
    <dbReference type="NCBI Taxonomy" id="2901869"/>
    <lineage>
        <taxon>Bacteria</taxon>
        <taxon>Pseudomonadati</taxon>
        <taxon>Pseudomonadota</taxon>
        <taxon>Gammaproteobacteria</taxon>
        <taxon>Lysobacterales</taxon>
        <taxon>Lysobacteraceae</taxon>
        <taxon>Luteimonas</taxon>
    </lineage>
</organism>
<evidence type="ECO:0000256" key="1">
    <source>
        <dbReference type="SAM" id="MobiDB-lite"/>
    </source>
</evidence>
<feature type="transmembrane region" description="Helical" evidence="2">
    <location>
        <begin position="101"/>
        <end position="122"/>
    </location>
</feature>
<evidence type="ECO:0000259" key="3">
    <source>
        <dbReference type="PROSITE" id="PS51857"/>
    </source>
</evidence>
<evidence type="ECO:0000256" key="2">
    <source>
        <dbReference type="SAM" id="Phobius"/>
    </source>
</evidence>
<dbReference type="PROSITE" id="PS51857">
    <property type="entry name" value="CSD_2"/>
    <property type="match status" value="1"/>
</dbReference>
<feature type="compositionally biased region" description="Polar residues" evidence="1">
    <location>
        <begin position="77"/>
        <end position="86"/>
    </location>
</feature>
<accession>A0ABS8UFU2</accession>
<protein>
    <submittedName>
        <fullName evidence="4">DUF1294 domain-containing protein</fullName>
    </submittedName>
</protein>
<dbReference type="SMART" id="SM00357">
    <property type="entry name" value="CSP"/>
    <property type="match status" value="1"/>
</dbReference>
<reference evidence="4" key="2">
    <citation type="journal article" date="2022" name="Syst. Appl. Microbiol.">
        <title>Physiological and genomic characterisation of Luteimonas fraxinea sp. nov., a bacterial species associated with trees tolerant to ash dieback.</title>
        <authorList>
            <person name="Ulrich K."/>
            <person name="Becker R."/>
            <person name="Behrendt U."/>
            <person name="Kube M."/>
            <person name="Schneck V."/>
            <person name="Ulrich A."/>
        </authorList>
    </citation>
    <scope>NUCLEOTIDE SEQUENCE</scope>
    <source>
        <strain evidence="4">A1P009</strain>
    </source>
</reference>
<keyword evidence="2" id="KW-0472">Membrane</keyword>
<dbReference type="RefSeq" id="WP_232137062.1">
    <property type="nucleotide sequence ID" value="NZ_CP089507.1"/>
</dbReference>
<keyword evidence="5" id="KW-1185">Reference proteome</keyword>
<dbReference type="Proteomes" id="UP001430360">
    <property type="component" value="Unassembled WGS sequence"/>
</dbReference>
<feature type="transmembrane region" description="Helical" evidence="2">
    <location>
        <begin position="191"/>
        <end position="212"/>
    </location>
</feature>
<dbReference type="InterPro" id="IPR012340">
    <property type="entry name" value="NA-bd_OB-fold"/>
</dbReference>
<reference evidence="4" key="1">
    <citation type="submission" date="2021-12" db="EMBL/GenBank/DDBJ databases">
        <authorList>
            <person name="Ulrich A."/>
        </authorList>
    </citation>
    <scope>NUCLEOTIDE SEQUENCE</scope>
    <source>
        <strain evidence="4">A1P009</strain>
    </source>
</reference>
<gene>
    <name evidence="4" type="ORF">LTT95_13325</name>
</gene>
<proteinExistence type="predicted"/>
<dbReference type="Gene3D" id="2.40.50.140">
    <property type="entry name" value="Nucleic acid-binding proteins"/>
    <property type="match status" value="1"/>
</dbReference>
<feature type="region of interest" description="Disordered" evidence="1">
    <location>
        <begin position="77"/>
        <end position="98"/>
    </location>
</feature>
<name>A0ABS8UFU2_9GAMM</name>
<evidence type="ECO:0000313" key="4">
    <source>
        <dbReference type="EMBL" id="MCD9097919.1"/>
    </source>
</evidence>
<comment type="caution">
    <text evidence="4">The sequence shown here is derived from an EMBL/GenBank/DDBJ whole genome shotgun (WGS) entry which is preliminary data.</text>
</comment>
<keyword evidence="2" id="KW-0812">Transmembrane</keyword>
<feature type="domain" description="CSD" evidence="3">
    <location>
        <begin position="5"/>
        <end position="74"/>
    </location>
</feature>
<dbReference type="SUPFAM" id="SSF50249">
    <property type="entry name" value="Nucleic acid-binding proteins"/>
    <property type="match status" value="1"/>
</dbReference>